<evidence type="ECO:0000256" key="6">
    <source>
        <dbReference type="ARBA" id="ARBA00023004"/>
    </source>
</evidence>
<keyword evidence="2 7" id="KW-0575">Peroxidase</keyword>
<evidence type="ECO:0000313" key="11">
    <source>
        <dbReference type="EMBL" id="RAZ75390.1"/>
    </source>
</evidence>
<dbReference type="Proteomes" id="UP000251002">
    <property type="component" value="Unassembled WGS sequence"/>
</dbReference>
<comment type="caution">
    <text evidence="11">The sequence shown here is derived from an EMBL/GenBank/DDBJ whole genome shotgun (WGS) entry which is preliminary data.</text>
</comment>
<keyword evidence="4 7" id="KW-0479">Metal-binding</keyword>
<dbReference type="GO" id="GO:0005737">
    <property type="term" value="C:cytoplasm"/>
    <property type="evidence" value="ECO:0007669"/>
    <property type="project" value="TreeGrafter"/>
</dbReference>
<keyword evidence="12" id="KW-1185">Reference proteome</keyword>
<reference evidence="11 12" key="1">
    <citation type="submission" date="2018-06" db="EMBL/GenBank/DDBJ databases">
        <title>The draft genome sequences of strains SCU63 and S1.</title>
        <authorList>
            <person name="Gan L."/>
        </authorList>
    </citation>
    <scope>NUCLEOTIDE SEQUENCE [LARGE SCALE GENOMIC DNA]</scope>
    <source>
        <strain evidence="11 12">SCU63</strain>
    </source>
</reference>
<keyword evidence="5 7" id="KW-0560">Oxidoreductase</keyword>
<dbReference type="GO" id="GO:0046872">
    <property type="term" value="F:metal ion binding"/>
    <property type="evidence" value="ECO:0007669"/>
    <property type="project" value="UniProtKB-KW"/>
</dbReference>
<dbReference type="EMBL" id="QLZR01000006">
    <property type="protein sequence ID" value="RAZ75390.1"/>
    <property type="molecule type" value="Genomic_DNA"/>
</dbReference>
<dbReference type="GO" id="GO:0004096">
    <property type="term" value="F:catalase activity"/>
    <property type="evidence" value="ECO:0007669"/>
    <property type="project" value="InterPro"/>
</dbReference>
<dbReference type="InterPro" id="IPR024168">
    <property type="entry name" value="Catalase_SrpA-type_pred"/>
</dbReference>
<keyword evidence="6 7" id="KW-0408">Iron</keyword>
<protein>
    <recommendedName>
        <fullName evidence="7">Catalase-related peroxidase</fullName>
        <ecNumber evidence="7">1.11.1.-</ecNumber>
    </recommendedName>
</protein>
<dbReference type="AlphaFoldDB" id="A0A365KQF6"/>
<evidence type="ECO:0000256" key="1">
    <source>
        <dbReference type="ARBA" id="ARBA00005329"/>
    </source>
</evidence>
<sequence length="308" mass="34758">MAKEKLAETAVNKIEKVFGEHKTYRRAHSRGTGYKAVFTANGEGKNWTVARHLREGTTKAVVRFSHSSPDPFWTDNLSPVKGMAVQFQLPDGQVMNSVGVTSPIFFSRTPEVFTEMLDIAKSFKKGKPRLRDLIKLFIKYPESRAAIRIIRKMQSPASFATGLYHSIHAFYLVNGTGQRIPVKFQWHPEAGVESLNPVEAASVKKGDFEKELEERVIRGETAFRLIAVIGDTDDPVDDPTKDWAEDRKKVELGRIVLTEKTDEAEGLLYDPTILAEGVECTDDPILHFRNPAYAISYMRREGEKQKES</sequence>
<dbReference type="InterPro" id="IPR020835">
    <property type="entry name" value="Catalase_sf"/>
</dbReference>
<dbReference type="Pfam" id="PF00199">
    <property type="entry name" value="Catalase"/>
    <property type="match status" value="1"/>
</dbReference>
<evidence type="ECO:0000256" key="5">
    <source>
        <dbReference type="ARBA" id="ARBA00023002"/>
    </source>
</evidence>
<dbReference type="GO" id="GO:0042542">
    <property type="term" value="P:response to hydrogen peroxide"/>
    <property type="evidence" value="ECO:0007669"/>
    <property type="project" value="TreeGrafter"/>
</dbReference>
<evidence type="ECO:0000256" key="4">
    <source>
        <dbReference type="ARBA" id="ARBA00022723"/>
    </source>
</evidence>
<dbReference type="Gene3D" id="1.20.1280.120">
    <property type="match status" value="1"/>
</dbReference>
<dbReference type="SMART" id="SM01060">
    <property type="entry name" value="Catalase"/>
    <property type="match status" value="1"/>
</dbReference>
<comment type="similarity">
    <text evidence="1 7">Belongs to the catalase family.</text>
</comment>
<gene>
    <name evidence="11" type="ORF">DP120_13500</name>
</gene>
<dbReference type="PROSITE" id="PS51402">
    <property type="entry name" value="CATALASE_3"/>
    <property type="match status" value="1"/>
</dbReference>
<evidence type="ECO:0000313" key="12">
    <source>
        <dbReference type="Proteomes" id="UP000251002"/>
    </source>
</evidence>
<dbReference type="EC" id="1.11.1.-" evidence="7"/>
<dbReference type="InterPro" id="IPR018028">
    <property type="entry name" value="Catalase"/>
</dbReference>
<dbReference type="PANTHER" id="PTHR11465">
    <property type="entry name" value="CATALASE"/>
    <property type="match status" value="1"/>
</dbReference>
<feature type="binding site" description="axial binding residue" evidence="9">
    <location>
        <position position="293"/>
    </location>
    <ligand>
        <name>heme</name>
        <dbReference type="ChEBI" id="CHEBI:30413"/>
    </ligand>
    <ligandPart>
        <name>Fe</name>
        <dbReference type="ChEBI" id="CHEBI:18248"/>
    </ligandPart>
</feature>
<evidence type="ECO:0000256" key="7">
    <source>
        <dbReference type="PIRNR" id="PIRNR000296"/>
    </source>
</evidence>
<comment type="function">
    <text evidence="7">Has an organic peroxide-dependent peroxidase activity.</text>
</comment>
<dbReference type="SUPFAM" id="SSF56634">
    <property type="entry name" value="Heme-dependent catalase-like"/>
    <property type="match status" value="1"/>
</dbReference>
<organism evidence="11 12">
    <name type="scientific">Planococcus halotolerans</name>
    <dbReference type="NCBI Taxonomy" id="2233542"/>
    <lineage>
        <taxon>Bacteria</taxon>
        <taxon>Bacillati</taxon>
        <taxon>Bacillota</taxon>
        <taxon>Bacilli</taxon>
        <taxon>Bacillales</taxon>
        <taxon>Caryophanaceae</taxon>
        <taxon>Planococcus</taxon>
    </lineage>
</organism>
<feature type="active site" evidence="8">
    <location>
        <position position="28"/>
    </location>
</feature>
<dbReference type="GO" id="GO:0020037">
    <property type="term" value="F:heme binding"/>
    <property type="evidence" value="ECO:0007669"/>
    <property type="project" value="InterPro"/>
</dbReference>
<feature type="domain" description="Catalase core" evidence="10">
    <location>
        <begin position="1"/>
        <end position="305"/>
    </location>
</feature>
<dbReference type="RefSeq" id="WP_112224201.1">
    <property type="nucleotide sequence ID" value="NZ_CP047673.1"/>
</dbReference>
<evidence type="ECO:0000256" key="2">
    <source>
        <dbReference type="ARBA" id="ARBA00022559"/>
    </source>
</evidence>
<keyword evidence="3 7" id="KW-0349">Heme</keyword>
<proteinExistence type="inferred from homology"/>
<accession>A0A365KQF6</accession>
<dbReference type="Gene3D" id="2.40.180.10">
    <property type="entry name" value="Catalase core domain"/>
    <property type="match status" value="1"/>
</dbReference>
<dbReference type="GO" id="GO:0042744">
    <property type="term" value="P:hydrogen peroxide catabolic process"/>
    <property type="evidence" value="ECO:0007669"/>
    <property type="project" value="TreeGrafter"/>
</dbReference>
<dbReference type="InterPro" id="IPR011614">
    <property type="entry name" value="Catalase_core"/>
</dbReference>
<evidence type="ECO:0000256" key="3">
    <source>
        <dbReference type="ARBA" id="ARBA00022617"/>
    </source>
</evidence>
<comment type="cofactor">
    <cofactor evidence="7">
        <name>heme</name>
        <dbReference type="ChEBI" id="CHEBI:30413"/>
    </cofactor>
</comment>
<dbReference type="PIRSF" id="PIRSF000296">
    <property type="entry name" value="SrpA"/>
    <property type="match status" value="1"/>
</dbReference>
<evidence type="ECO:0000256" key="8">
    <source>
        <dbReference type="PIRSR" id="PIRSR000296-1"/>
    </source>
</evidence>
<dbReference type="PANTHER" id="PTHR11465:SF9">
    <property type="entry name" value="CATALASE"/>
    <property type="match status" value="1"/>
</dbReference>
<evidence type="ECO:0000259" key="10">
    <source>
        <dbReference type="SMART" id="SM01060"/>
    </source>
</evidence>
<name>A0A365KQF6_9BACL</name>
<evidence type="ECO:0000256" key="9">
    <source>
        <dbReference type="PIRSR" id="PIRSR000296-2"/>
    </source>
</evidence>